<sequence>MKKTLEALFDQPIISVETLGEQYDGRANDVWLVSLQDEMEYVVRSSLVGCAKRMTHPAFFRPHHE</sequence>
<dbReference type="EMBL" id="NKHG01000092">
    <property type="protein sequence ID" value="PCK20512.1"/>
    <property type="molecule type" value="Genomic_DNA"/>
</dbReference>
<accession>A0A2A5ITU4</accession>
<comment type="caution">
    <text evidence="1">The sequence shown here is derived from an EMBL/GenBank/DDBJ whole genome shotgun (WGS) entry which is preliminary data.</text>
</comment>
<gene>
    <name evidence="1" type="ORF">CEY02_12945</name>
</gene>
<evidence type="ECO:0000313" key="1">
    <source>
        <dbReference type="EMBL" id="PCK20512.1"/>
    </source>
</evidence>
<organism evidence="1 2">
    <name type="scientific">Bacillus pumilus</name>
    <name type="common">Bacillus mesentericus</name>
    <dbReference type="NCBI Taxonomy" id="1408"/>
    <lineage>
        <taxon>Bacteria</taxon>
        <taxon>Bacillati</taxon>
        <taxon>Bacillota</taxon>
        <taxon>Bacilli</taxon>
        <taxon>Bacillales</taxon>
        <taxon>Bacillaceae</taxon>
        <taxon>Bacillus</taxon>
    </lineage>
</organism>
<proteinExistence type="predicted"/>
<protein>
    <submittedName>
        <fullName evidence="1">Uncharacterized protein</fullName>
    </submittedName>
</protein>
<dbReference type="Proteomes" id="UP000228754">
    <property type="component" value="Unassembled WGS sequence"/>
</dbReference>
<dbReference type="AlphaFoldDB" id="A0A2A5ITU4"/>
<reference evidence="1 2" key="1">
    <citation type="submission" date="2017-06" db="EMBL/GenBank/DDBJ databases">
        <title>Draft Genome Sequence of Bacillus sp Strain 36R Isolated from saline sediment at Atanasia, Sonora, Mexico.</title>
        <authorList>
            <person name="Sanchez Diaz R."/>
            <person name="Quiroz Macias M.E."/>
            <person name="Ibarra Gamez J.C."/>
            <person name="Enciso Ibarra J."/>
            <person name="Gomez Gil B."/>
            <person name="Galaviz Silva L."/>
        </authorList>
    </citation>
    <scope>NUCLEOTIDE SEQUENCE [LARGE SCALE GENOMIC DNA]</scope>
    <source>
        <strain evidence="1 2">36R_ATNSAL</strain>
    </source>
</reference>
<evidence type="ECO:0000313" key="2">
    <source>
        <dbReference type="Proteomes" id="UP000228754"/>
    </source>
</evidence>
<name>A0A2A5ITU4_BACPU</name>